<keyword evidence="2" id="KW-1133">Transmembrane helix</keyword>
<evidence type="ECO:0000256" key="1">
    <source>
        <dbReference type="SAM" id="Coils"/>
    </source>
</evidence>
<organism evidence="4 5">
    <name type="scientific">Canna indica</name>
    <name type="common">Indian-shot</name>
    <dbReference type="NCBI Taxonomy" id="4628"/>
    <lineage>
        <taxon>Eukaryota</taxon>
        <taxon>Viridiplantae</taxon>
        <taxon>Streptophyta</taxon>
        <taxon>Embryophyta</taxon>
        <taxon>Tracheophyta</taxon>
        <taxon>Spermatophyta</taxon>
        <taxon>Magnoliopsida</taxon>
        <taxon>Liliopsida</taxon>
        <taxon>Zingiberales</taxon>
        <taxon>Cannaceae</taxon>
        <taxon>Canna</taxon>
    </lineage>
</organism>
<sequence length="216" mass="24537">MECTIKMEKLQATKRCRSSSQYLPSMAIQFLLRVVLMGMLLSSPHWLLILCSSLKLFFLSYCRIVSGPKFIFIVSNIIIIFLIGESRRSRSSSSSSARPDIYDEYVKRSQNLQSAVAGTVVEVKEKESIAVEPVLVEESKSTSEMAGEEMEKECEATVETVLAEEEILVEEVKDEVEREEEEGEGLVAEELNRRVEEFIAKVNLQRRMEVKMLLGN</sequence>
<protein>
    <recommendedName>
        <fullName evidence="3">DUF4408 domain-containing protein</fullName>
    </recommendedName>
</protein>
<dbReference type="PANTHER" id="PTHR35762">
    <property type="entry name" value="TRANSMEMBRANE PROTEIN"/>
    <property type="match status" value="1"/>
</dbReference>
<dbReference type="AlphaFoldDB" id="A0AAQ3K7Q0"/>
<name>A0AAQ3K7Q0_9LILI</name>
<accession>A0AAQ3K7Q0</accession>
<keyword evidence="2" id="KW-0812">Transmembrane</keyword>
<feature type="coiled-coil region" evidence="1">
    <location>
        <begin position="162"/>
        <end position="208"/>
    </location>
</feature>
<feature type="transmembrane region" description="Helical" evidence="2">
    <location>
        <begin position="64"/>
        <end position="84"/>
    </location>
</feature>
<evidence type="ECO:0000259" key="3">
    <source>
        <dbReference type="Pfam" id="PF14364"/>
    </source>
</evidence>
<dbReference type="InterPro" id="IPR025520">
    <property type="entry name" value="DUF4408"/>
</dbReference>
<keyword evidence="5" id="KW-1185">Reference proteome</keyword>
<dbReference type="Pfam" id="PF14364">
    <property type="entry name" value="DUF4408"/>
    <property type="match status" value="1"/>
</dbReference>
<gene>
    <name evidence="4" type="ORF">Cni_G10444</name>
</gene>
<dbReference type="Proteomes" id="UP001327560">
    <property type="component" value="Chromosome 3"/>
</dbReference>
<dbReference type="EMBL" id="CP136892">
    <property type="protein sequence ID" value="WOL01727.1"/>
    <property type="molecule type" value="Genomic_DNA"/>
</dbReference>
<evidence type="ECO:0000256" key="2">
    <source>
        <dbReference type="SAM" id="Phobius"/>
    </source>
</evidence>
<keyword evidence="1" id="KW-0175">Coiled coil</keyword>
<keyword evidence="2" id="KW-0472">Membrane</keyword>
<dbReference type="PANTHER" id="PTHR35762:SF2">
    <property type="entry name" value="TRANSMEMBRANE PROTEIN"/>
    <property type="match status" value="1"/>
</dbReference>
<feature type="transmembrane region" description="Helical" evidence="2">
    <location>
        <begin position="30"/>
        <end position="58"/>
    </location>
</feature>
<evidence type="ECO:0000313" key="5">
    <source>
        <dbReference type="Proteomes" id="UP001327560"/>
    </source>
</evidence>
<feature type="domain" description="DUF4408" evidence="3">
    <location>
        <begin position="56"/>
        <end position="87"/>
    </location>
</feature>
<evidence type="ECO:0000313" key="4">
    <source>
        <dbReference type="EMBL" id="WOL01727.1"/>
    </source>
</evidence>
<proteinExistence type="predicted"/>
<reference evidence="4 5" key="1">
    <citation type="submission" date="2023-10" db="EMBL/GenBank/DDBJ databases">
        <title>Chromosome-scale genome assembly provides insights into flower coloration mechanisms of Canna indica.</title>
        <authorList>
            <person name="Li C."/>
        </authorList>
    </citation>
    <scope>NUCLEOTIDE SEQUENCE [LARGE SCALE GENOMIC DNA]</scope>
    <source>
        <tissue evidence="4">Flower</tissue>
    </source>
</reference>